<evidence type="ECO:0000256" key="6">
    <source>
        <dbReference type="SAM" id="Coils"/>
    </source>
</evidence>
<feature type="signal peptide" evidence="7">
    <location>
        <begin position="1"/>
        <end position="18"/>
    </location>
</feature>
<organism evidence="9 10">
    <name type="scientific">Crassostrea virginica</name>
    <name type="common">Eastern oyster</name>
    <dbReference type="NCBI Taxonomy" id="6565"/>
    <lineage>
        <taxon>Eukaryota</taxon>
        <taxon>Metazoa</taxon>
        <taxon>Spiralia</taxon>
        <taxon>Lophotrochozoa</taxon>
        <taxon>Mollusca</taxon>
        <taxon>Bivalvia</taxon>
        <taxon>Autobranchia</taxon>
        <taxon>Pteriomorphia</taxon>
        <taxon>Ostreida</taxon>
        <taxon>Ostreoidea</taxon>
        <taxon>Ostreidae</taxon>
        <taxon>Crassostrea</taxon>
    </lineage>
</organism>
<keyword evidence="7" id="KW-0732">Signal</keyword>
<keyword evidence="5" id="KW-0393">Immunoglobulin domain</keyword>
<feature type="domain" description="Ig-like" evidence="8">
    <location>
        <begin position="199"/>
        <end position="293"/>
    </location>
</feature>
<dbReference type="GeneID" id="111112816"/>
<dbReference type="Gene3D" id="2.60.40.10">
    <property type="entry name" value="Immunoglobulins"/>
    <property type="match status" value="4"/>
</dbReference>
<dbReference type="GO" id="GO:0005886">
    <property type="term" value="C:plasma membrane"/>
    <property type="evidence" value="ECO:0007669"/>
    <property type="project" value="TreeGrafter"/>
</dbReference>
<feature type="domain" description="Ig-like" evidence="8">
    <location>
        <begin position="399"/>
        <end position="475"/>
    </location>
</feature>
<dbReference type="OrthoDB" id="6088227at2759"/>
<dbReference type="GO" id="GO:0050839">
    <property type="term" value="F:cell adhesion molecule binding"/>
    <property type="evidence" value="ECO:0007669"/>
    <property type="project" value="TreeGrafter"/>
</dbReference>
<gene>
    <name evidence="10" type="primary">LOC111112816</name>
</gene>
<reference evidence="10" key="1">
    <citation type="submission" date="2025-08" db="UniProtKB">
        <authorList>
            <consortium name="RefSeq"/>
        </authorList>
    </citation>
    <scope>IDENTIFICATION</scope>
    <source>
        <tissue evidence="10">Whole sample</tissue>
    </source>
</reference>
<dbReference type="CDD" id="cd00096">
    <property type="entry name" value="Ig"/>
    <property type="match status" value="2"/>
</dbReference>
<feature type="coiled-coil region" evidence="6">
    <location>
        <begin position="1185"/>
        <end position="1231"/>
    </location>
</feature>
<feature type="domain" description="Ig-like" evidence="8">
    <location>
        <begin position="959"/>
        <end position="1048"/>
    </location>
</feature>
<feature type="domain" description="Ig-like" evidence="8">
    <location>
        <begin position="865"/>
        <end position="944"/>
    </location>
</feature>
<dbReference type="GO" id="GO:0005911">
    <property type="term" value="C:cell-cell junction"/>
    <property type="evidence" value="ECO:0007669"/>
    <property type="project" value="TreeGrafter"/>
</dbReference>
<dbReference type="GO" id="GO:0098609">
    <property type="term" value="P:cell-cell adhesion"/>
    <property type="evidence" value="ECO:0007669"/>
    <property type="project" value="TreeGrafter"/>
</dbReference>
<keyword evidence="3" id="KW-1015">Disulfide bond</keyword>
<keyword evidence="2" id="KW-0472">Membrane</keyword>
<comment type="subcellular location">
    <subcellularLocation>
        <location evidence="1">Membrane</location>
        <topology evidence="1">Single-pass type I membrane protein</topology>
    </subcellularLocation>
</comment>
<evidence type="ECO:0000256" key="5">
    <source>
        <dbReference type="ARBA" id="ARBA00023319"/>
    </source>
</evidence>
<dbReference type="KEGG" id="cvn:111112816"/>
<dbReference type="InterPro" id="IPR003599">
    <property type="entry name" value="Ig_sub"/>
</dbReference>
<keyword evidence="6" id="KW-0175">Coiled coil</keyword>
<dbReference type="InterPro" id="IPR051275">
    <property type="entry name" value="Cell_adhesion_signaling"/>
</dbReference>
<evidence type="ECO:0000256" key="3">
    <source>
        <dbReference type="ARBA" id="ARBA00023157"/>
    </source>
</evidence>
<evidence type="ECO:0000256" key="2">
    <source>
        <dbReference type="ARBA" id="ARBA00023136"/>
    </source>
</evidence>
<name>A0A8B8BTV7_CRAVI</name>
<accession>A0A8B8BTV7</accession>
<dbReference type="RefSeq" id="XP_022306351.1">
    <property type="nucleotide sequence ID" value="XM_022450643.1"/>
</dbReference>
<dbReference type="InterPro" id="IPR013783">
    <property type="entry name" value="Ig-like_fold"/>
</dbReference>
<evidence type="ECO:0000313" key="9">
    <source>
        <dbReference type="Proteomes" id="UP000694844"/>
    </source>
</evidence>
<feature type="domain" description="Ig-like" evidence="8">
    <location>
        <begin position="305"/>
        <end position="384"/>
    </location>
</feature>
<evidence type="ECO:0000256" key="1">
    <source>
        <dbReference type="ARBA" id="ARBA00004479"/>
    </source>
</evidence>
<dbReference type="AlphaFoldDB" id="A0A8B8BTV7"/>
<dbReference type="PANTHER" id="PTHR11640">
    <property type="entry name" value="NEPHRIN"/>
    <property type="match status" value="1"/>
</dbReference>
<feature type="chain" id="PRO_5034990405" evidence="7">
    <location>
        <begin position="19"/>
        <end position="1250"/>
    </location>
</feature>
<dbReference type="InterPro" id="IPR036179">
    <property type="entry name" value="Ig-like_dom_sf"/>
</dbReference>
<feature type="domain" description="Ig-like" evidence="8">
    <location>
        <begin position="759"/>
        <end position="853"/>
    </location>
</feature>
<evidence type="ECO:0000259" key="8">
    <source>
        <dbReference type="PROSITE" id="PS50835"/>
    </source>
</evidence>
<dbReference type="SUPFAM" id="SSF48726">
    <property type="entry name" value="Immunoglobulin"/>
    <property type="match status" value="3"/>
</dbReference>
<dbReference type="SMART" id="SM00409">
    <property type="entry name" value="IG"/>
    <property type="match status" value="5"/>
</dbReference>
<dbReference type="InterPro" id="IPR007110">
    <property type="entry name" value="Ig-like_dom"/>
</dbReference>
<dbReference type="Proteomes" id="UP000694844">
    <property type="component" value="Chromosome 9"/>
</dbReference>
<dbReference type="PANTHER" id="PTHR11640:SF31">
    <property type="entry name" value="IRREGULAR CHIASM C-ROUGHEST PROTEIN-RELATED"/>
    <property type="match status" value="1"/>
</dbReference>
<dbReference type="Pfam" id="PF13927">
    <property type="entry name" value="Ig_3"/>
    <property type="match status" value="1"/>
</dbReference>
<evidence type="ECO:0000313" key="10">
    <source>
        <dbReference type="RefSeq" id="XP_022306351.1"/>
    </source>
</evidence>
<evidence type="ECO:0000256" key="4">
    <source>
        <dbReference type="ARBA" id="ARBA00023180"/>
    </source>
</evidence>
<protein>
    <submittedName>
        <fullName evidence="10">Uncharacterized protein LOC111112816 isoform X1</fullName>
    </submittedName>
</protein>
<proteinExistence type="predicted"/>
<sequence>MNTLQLVAYFGFILFAKGGPLHITTQFIDGDVSFFWNGDPWVPYYDLSIGINQINKTWYRISGRQYTVKKALLYDSVSINVRVPDDPSDNKLTYKVSKIESNVNNSVKISWTAPYFPRAGEYTIYHTNKVYRSIISVYSNDVTLDQTKYEYHSRPLTSTNISFEIKDITPDDAGYYNGGTKTKAAWSGGGVVLIVHNKPSKPKIQGNINILVGNSLELTCTCTSSSSTTPEYYARLHPLSPLSYTWFVNSTQLYGETNKTLKLRVTRNYKYNQYSCTANDKLVSDWSDPVIINPLYTSDKLTISPRPSLNLYNKLPVKEGESIGPYTCTADCNPPCDMTWKYKDSTSGGFFDVASSGLLIGHIVNRSIALYRCIAQYSPDKDFKVIENIILDVHYLDEPQLVYNENSPIYTYEELQVQENTSLHLHCHVNSNPTPTIRLHRGGNANVIAETNSTNWLNHTIYSLQCSDSDEYTCTGDLRLNSKDTVELINGFKVGSQRTVIIKVPVIAYPPPVTSRFSWVDPKGQMINRTNVALLKTHEHYSYLITSVVLLPEVEHYGEYSVQYNGKSLTKIPITKRGGPLHITTQFIDGDVSFFWNGDPGVPFFYLTIGNNKTNITWYLVYGRQYTVKNALLYDSISINVRAPDDPTDNKFTYKVSKIEGNVENSVKISWTAPFFPKAGDYIIYHTNKVNRSIISVCSNDVTLDQTKYEYHSRPLTSTNISFEIKNITPDDAGYYNGGTKAEAAGSGGGVVLIVHNKPSKPNIHGNRNILVGNSLELTCTCNSSSSTTPEYYARLHPLSSLSYTWYVNNTQLYGETNKTLRLRVTRNHKYNQYSCTSRDKLESDRSDPVKINPMYTSDKLTISPRPSLNLYNKLPVKEGETIGPYTCTADCNPPCDMTWKYKDTTSGGFFDVASTALLGSHFVNRSIALYRCIAQYSPDKDFKIIENIILDVYYLDEPQLVYNENSPIYTYEELQVQEKTSLHLYCHVNSNPTPTIRLHRDGNANVIAETNGANWLNHTIFSLQCSDSDEYTCTGESTGLSSKKKVFRINVNCDLRLNSKDTVELIKGFEVGSQRTVIIKIPVIAYPPPVTSRFTWVDPKGQMINGTNVALLKTHEHYSYLITSVVLLPEVEHYGEYSVQYNGKPLTKIPITKRDNLLSESERKSTLKIVTTSHDETRRDVKTNGQENQNVLDLEIEKLKLENRKLHEEIQRTQLEKETLQAARNLYNAKLMLILKENKEIAPSIVGQL</sequence>
<dbReference type="PROSITE" id="PS50835">
    <property type="entry name" value="IG_LIKE"/>
    <property type="match status" value="6"/>
</dbReference>
<evidence type="ECO:0000256" key="7">
    <source>
        <dbReference type="SAM" id="SignalP"/>
    </source>
</evidence>
<keyword evidence="4" id="KW-0325">Glycoprotein</keyword>
<keyword evidence="9" id="KW-1185">Reference proteome</keyword>